<keyword evidence="2" id="KW-1185">Reference proteome</keyword>
<evidence type="ECO:0000313" key="1">
    <source>
        <dbReference type="EMBL" id="RKN76833.1"/>
    </source>
</evidence>
<dbReference type="Proteomes" id="UP000276603">
    <property type="component" value="Unassembled WGS sequence"/>
</dbReference>
<organism evidence="1 2">
    <name type="scientific">Ulvibacterium marinum</name>
    <dbReference type="NCBI Taxonomy" id="2419782"/>
    <lineage>
        <taxon>Bacteria</taxon>
        <taxon>Pseudomonadati</taxon>
        <taxon>Bacteroidota</taxon>
        <taxon>Flavobacteriia</taxon>
        <taxon>Flavobacteriales</taxon>
        <taxon>Flavobacteriaceae</taxon>
        <taxon>Ulvibacterium</taxon>
    </lineage>
</organism>
<gene>
    <name evidence="1" type="ORF">D7Z94_23920</name>
</gene>
<sequence>MLINGTPVTVTPHAPGSQDAGVFEIQDNGNTIKIDGNAWKRTEINYNVTENTILEFDVRILGLGEIHGILFENDNAVGNFDRFRMFQVAGSQNWGLLDFQNYTGSDWVSYRVPVGDFFIGNFTYLVFVANKDDDPDTQQSFFRNIRLFENGTEPPSQSTSWIVNGNDIHFNSGNVGVGTSTPDAPLTIKGRIHAEEVKVDLSVPAPDYVFHKEYRLNTLQEVQNYIRENGHLPNIPSAKDMERHGVELGNMEMKLLEKIEELTLYVIELNQTLELQGKTNLELHKRLKKIESILYQE</sequence>
<evidence type="ECO:0000313" key="2">
    <source>
        <dbReference type="Proteomes" id="UP000276603"/>
    </source>
</evidence>
<comment type="caution">
    <text evidence="1">The sequence shown here is derived from an EMBL/GenBank/DDBJ whole genome shotgun (WGS) entry which is preliminary data.</text>
</comment>
<protein>
    <submittedName>
        <fullName evidence="1">Uncharacterized protein</fullName>
    </submittedName>
</protein>
<reference evidence="1 2" key="1">
    <citation type="submission" date="2018-10" db="EMBL/GenBank/DDBJ databases">
        <title>Ulvibacterium marinum gen. nov., sp. nov., a novel marine bacterium of the family Flavobacteriaceae, isolated from a culture of the green alga Ulva prolifera.</title>
        <authorList>
            <person name="Zhang Z."/>
        </authorList>
    </citation>
    <scope>NUCLEOTIDE SEQUENCE [LARGE SCALE GENOMIC DNA]</scope>
    <source>
        <strain evidence="1 2">CCMM003</strain>
    </source>
</reference>
<dbReference type="AlphaFoldDB" id="A0A3B0BU30"/>
<name>A0A3B0BU30_9FLAO</name>
<proteinExistence type="predicted"/>
<dbReference type="EMBL" id="RBCJ01000006">
    <property type="protein sequence ID" value="RKN76833.1"/>
    <property type="molecule type" value="Genomic_DNA"/>
</dbReference>
<accession>A0A3B0BU30</accession>